<reference evidence="3" key="1">
    <citation type="journal article" date="2019" name="Int. J. Syst. Evol. Microbiol.">
        <title>The Global Catalogue of Microorganisms (GCM) 10K type strain sequencing project: providing services to taxonomists for standard genome sequencing and annotation.</title>
        <authorList>
            <consortium name="The Broad Institute Genomics Platform"/>
            <consortium name="The Broad Institute Genome Sequencing Center for Infectious Disease"/>
            <person name="Wu L."/>
            <person name="Ma J."/>
        </authorList>
    </citation>
    <scope>NUCLEOTIDE SEQUENCE [LARGE SCALE GENOMIC DNA]</scope>
    <source>
        <strain evidence="3">JCM 17705</strain>
    </source>
</reference>
<evidence type="ECO:0008006" key="4">
    <source>
        <dbReference type="Google" id="ProtNLM"/>
    </source>
</evidence>
<dbReference type="EMBL" id="BAABFT010000004">
    <property type="protein sequence ID" value="GAA4319614.1"/>
    <property type="molecule type" value="Genomic_DNA"/>
</dbReference>
<feature type="signal peptide" evidence="1">
    <location>
        <begin position="1"/>
        <end position="21"/>
    </location>
</feature>
<comment type="caution">
    <text evidence="2">The sequence shown here is derived from an EMBL/GenBank/DDBJ whole genome shotgun (WGS) entry which is preliminary data.</text>
</comment>
<dbReference type="Gene3D" id="2.102.10.10">
    <property type="entry name" value="Rieske [2Fe-2S] iron-sulphur domain"/>
    <property type="match status" value="1"/>
</dbReference>
<dbReference type="Proteomes" id="UP001500582">
    <property type="component" value="Unassembled WGS sequence"/>
</dbReference>
<evidence type="ECO:0000313" key="3">
    <source>
        <dbReference type="Proteomes" id="UP001500582"/>
    </source>
</evidence>
<organism evidence="2 3">
    <name type="scientific">Mucilaginibacter gynuensis</name>
    <dbReference type="NCBI Taxonomy" id="1302236"/>
    <lineage>
        <taxon>Bacteria</taxon>
        <taxon>Pseudomonadati</taxon>
        <taxon>Bacteroidota</taxon>
        <taxon>Sphingobacteriia</taxon>
        <taxon>Sphingobacteriales</taxon>
        <taxon>Sphingobacteriaceae</taxon>
        <taxon>Mucilaginibacter</taxon>
    </lineage>
</organism>
<name>A0ABP8G8K8_9SPHI</name>
<evidence type="ECO:0000313" key="2">
    <source>
        <dbReference type="EMBL" id="GAA4319614.1"/>
    </source>
</evidence>
<gene>
    <name evidence="2" type="ORF">GCM10023149_18420</name>
</gene>
<keyword evidence="1" id="KW-0732">Signal</keyword>
<protein>
    <recommendedName>
        <fullName evidence="4">Nitrite reductase/ring-hydroxylating ferredoxin subunit</fullName>
    </recommendedName>
</protein>
<keyword evidence="3" id="KW-1185">Reference proteome</keyword>
<dbReference type="RefSeq" id="WP_345210753.1">
    <property type="nucleotide sequence ID" value="NZ_BAABFT010000004.1"/>
</dbReference>
<evidence type="ECO:0000256" key="1">
    <source>
        <dbReference type="SAM" id="SignalP"/>
    </source>
</evidence>
<accession>A0ABP8G8K8</accession>
<feature type="chain" id="PRO_5046848051" description="Nitrite reductase/ring-hydroxylating ferredoxin subunit" evidence="1">
    <location>
        <begin position="22"/>
        <end position="135"/>
    </location>
</feature>
<dbReference type="InterPro" id="IPR036922">
    <property type="entry name" value="Rieske_2Fe-2S_sf"/>
</dbReference>
<proteinExistence type="predicted"/>
<sequence length="135" mass="14681">MRKLLILALLSCCFLSCGKQSEVVPYARVDVTVQINDPRYSLTRVGGYALVQGGVAGVIVYRRSQDAFVAYDRCSSYQPENKCAVNIDEVDIQVVDPCSGSKFLLSDGSPVKAPASRSLRAYIAVSNGFEIHVTN</sequence>